<dbReference type="InterPro" id="IPR036705">
    <property type="entry name" value="Ribosyl_crysJ1_sf"/>
</dbReference>
<dbReference type="Proteomes" id="UP000285757">
    <property type="component" value="Unassembled WGS sequence"/>
</dbReference>
<dbReference type="PANTHER" id="PTHR16222:SF12">
    <property type="entry name" value="ADP-RIBOSYLGLYCOHYDROLASE-RELATED"/>
    <property type="match status" value="1"/>
</dbReference>
<organism evidence="2 3">
    <name type="scientific">Pseudomonas fluorescens</name>
    <dbReference type="NCBI Taxonomy" id="294"/>
    <lineage>
        <taxon>Bacteria</taxon>
        <taxon>Pseudomonadati</taxon>
        <taxon>Pseudomonadota</taxon>
        <taxon>Gammaproteobacteria</taxon>
        <taxon>Pseudomonadales</taxon>
        <taxon>Pseudomonadaceae</taxon>
        <taxon>Pseudomonas</taxon>
    </lineage>
</organism>
<sequence>MQPSLSERYRGALLGLACGDAVGTTVEFQRRGSFEPMTDMIGGGPFQLKPGQWTDDTSMALCLAESLLSKNGFDAADQMGRYLNWWKWGYLSSTGECFDIGMTVSQALSRYQQTGEPFAGSTDPYTAGNGSLMRLAPVVLFFFPDARQTQRFCAESSRTTHAAPEAIECCQLFAELISTALLGASKTDMRKLPHLTFTQSNVAAIARGDYLAKSASEIRGSGYCVQSLEAALWCFHHTDNFAAAILQAANLGDDADTTAAIVGQLAGAYYGVRAIPGHWLELLHQGEEIAATADRLLQASRQRVPE</sequence>
<name>A0A423LKA7_PSEFL</name>
<dbReference type="InterPro" id="IPR005502">
    <property type="entry name" value="Ribosyl_crysJ1"/>
</dbReference>
<dbReference type="AlphaFoldDB" id="A0A423LKA7"/>
<dbReference type="Pfam" id="PF03747">
    <property type="entry name" value="ADP_ribosyl_GH"/>
    <property type="match status" value="1"/>
</dbReference>
<dbReference type="GO" id="GO:0046872">
    <property type="term" value="F:metal ion binding"/>
    <property type="evidence" value="ECO:0007669"/>
    <property type="project" value="UniProtKB-KW"/>
</dbReference>
<protein>
    <submittedName>
        <fullName evidence="2">ADP-ribosylglycohydrolase</fullName>
    </submittedName>
</protein>
<feature type="binding site" evidence="1">
    <location>
        <position position="257"/>
    </location>
    <ligand>
        <name>Mg(2+)</name>
        <dbReference type="ChEBI" id="CHEBI:18420"/>
        <label>1</label>
    </ligand>
</feature>
<dbReference type="PANTHER" id="PTHR16222">
    <property type="entry name" value="ADP-RIBOSYLGLYCOHYDROLASE"/>
    <property type="match status" value="1"/>
</dbReference>
<dbReference type="RefSeq" id="WP_123532358.1">
    <property type="nucleotide sequence ID" value="NZ_MOBU01000008.1"/>
</dbReference>
<evidence type="ECO:0000256" key="1">
    <source>
        <dbReference type="PIRSR" id="PIRSR605502-1"/>
    </source>
</evidence>
<keyword evidence="1" id="KW-0460">Magnesium</keyword>
<evidence type="ECO:0000313" key="2">
    <source>
        <dbReference type="EMBL" id="RON68760.1"/>
    </source>
</evidence>
<gene>
    <name evidence="2" type="ORF">BK671_11710</name>
</gene>
<dbReference type="InterPro" id="IPR050792">
    <property type="entry name" value="ADP-ribosylglycohydrolase"/>
</dbReference>
<accession>A0A423LKA7</accession>
<feature type="binding site" evidence="1">
    <location>
        <position position="56"/>
    </location>
    <ligand>
        <name>Mg(2+)</name>
        <dbReference type="ChEBI" id="CHEBI:18420"/>
        <label>1</label>
    </ligand>
</feature>
<dbReference type="EMBL" id="MOBU01000008">
    <property type="protein sequence ID" value="RON68760.1"/>
    <property type="molecule type" value="Genomic_DNA"/>
</dbReference>
<feature type="binding site" evidence="1">
    <location>
        <position position="256"/>
    </location>
    <ligand>
        <name>Mg(2+)</name>
        <dbReference type="ChEBI" id="CHEBI:18420"/>
        <label>1</label>
    </ligand>
</feature>
<dbReference type="SUPFAM" id="SSF101478">
    <property type="entry name" value="ADP-ribosylglycohydrolase"/>
    <property type="match status" value="1"/>
</dbReference>
<feature type="binding site" evidence="1">
    <location>
        <position position="55"/>
    </location>
    <ligand>
        <name>Mg(2+)</name>
        <dbReference type="ChEBI" id="CHEBI:18420"/>
        <label>1</label>
    </ligand>
</feature>
<feature type="binding site" evidence="1">
    <location>
        <position position="54"/>
    </location>
    <ligand>
        <name>Mg(2+)</name>
        <dbReference type="ChEBI" id="CHEBI:18420"/>
        <label>1</label>
    </ligand>
</feature>
<keyword evidence="1" id="KW-0479">Metal-binding</keyword>
<dbReference type="GO" id="GO:0016787">
    <property type="term" value="F:hydrolase activity"/>
    <property type="evidence" value="ECO:0007669"/>
    <property type="project" value="UniProtKB-KW"/>
</dbReference>
<comment type="cofactor">
    <cofactor evidence="1">
        <name>Mg(2+)</name>
        <dbReference type="ChEBI" id="CHEBI:18420"/>
    </cofactor>
    <text evidence="1">Binds 2 magnesium ions per subunit.</text>
</comment>
<proteinExistence type="predicted"/>
<evidence type="ECO:0000313" key="3">
    <source>
        <dbReference type="Proteomes" id="UP000285757"/>
    </source>
</evidence>
<comment type="caution">
    <text evidence="2">The sequence shown here is derived from an EMBL/GenBank/DDBJ whole genome shotgun (WGS) entry which is preliminary data.</text>
</comment>
<feature type="binding site" evidence="1">
    <location>
        <position position="254"/>
    </location>
    <ligand>
        <name>Mg(2+)</name>
        <dbReference type="ChEBI" id="CHEBI:18420"/>
        <label>1</label>
    </ligand>
</feature>
<keyword evidence="2" id="KW-0378">Hydrolase</keyword>
<reference evidence="2 3" key="1">
    <citation type="submission" date="2016-10" db="EMBL/GenBank/DDBJ databases">
        <title>Comparative genome analysis of multiple Pseudomonas spp. focuses on biocontrol and plant growth promoting traits.</title>
        <authorList>
            <person name="Tao X.-Y."/>
            <person name="Taylor C.G."/>
        </authorList>
    </citation>
    <scope>NUCLEOTIDE SEQUENCE [LARGE SCALE GENOMIC DNA]</scope>
    <source>
        <strain evidence="2 3">24D3</strain>
    </source>
</reference>
<dbReference type="Gene3D" id="1.10.4080.10">
    <property type="entry name" value="ADP-ribosylation/Crystallin J1"/>
    <property type="match status" value="1"/>
</dbReference>